<reference evidence="1" key="1">
    <citation type="journal article" date="2021" name="Proc. Natl. Acad. Sci. U.S.A.">
        <title>A Catalog of Tens of Thousands of Viruses from Human Metagenomes Reveals Hidden Associations with Chronic Diseases.</title>
        <authorList>
            <person name="Tisza M.J."/>
            <person name="Buck C.B."/>
        </authorList>
    </citation>
    <scope>NUCLEOTIDE SEQUENCE</scope>
    <source>
        <strain evidence="1">CtPjm15</strain>
    </source>
</reference>
<name>A0A8S5SQA4_9VIRU</name>
<protein>
    <submittedName>
        <fullName evidence="1">Uncharacterized protein</fullName>
    </submittedName>
</protein>
<sequence length="125" mass="14800">MIKCEKLENDKYKTDFRGKLGNLVDEFIVLTEKFAEEVLNIGTIEMLDKFCQYYQEAKQNEANNEVKDEMTMDITKFLLYLGVRMQDLKNEEQETREAEEYAQADMCGARYDELKKVVDELKKIM</sequence>
<proteinExistence type="predicted"/>
<dbReference type="EMBL" id="BK032645">
    <property type="protein sequence ID" value="DAF52987.1"/>
    <property type="molecule type" value="Genomic_DNA"/>
</dbReference>
<organism evidence="1">
    <name type="scientific">Phage sp. ctPjm15</name>
    <dbReference type="NCBI Taxonomy" id="2828006"/>
    <lineage>
        <taxon>Viruses</taxon>
    </lineage>
</organism>
<evidence type="ECO:0000313" key="1">
    <source>
        <dbReference type="EMBL" id="DAF52987.1"/>
    </source>
</evidence>
<accession>A0A8S5SQA4</accession>